<dbReference type="PANTHER" id="PTHR33802:SF1">
    <property type="entry name" value="XK-RELATED PROTEIN"/>
    <property type="match status" value="1"/>
</dbReference>
<keyword evidence="1" id="KW-1133">Transmembrane helix</keyword>
<evidence type="ECO:0000256" key="1">
    <source>
        <dbReference type="SAM" id="Phobius"/>
    </source>
</evidence>
<feature type="transmembrane region" description="Helical" evidence="1">
    <location>
        <begin position="104"/>
        <end position="123"/>
    </location>
</feature>
<feature type="transmembrane region" description="Helical" evidence="1">
    <location>
        <begin position="191"/>
        <end position="209"/>
    </location>
</feature>
<feature type="transmembrane region" description="Helical" evidence="1">
    <location>
        <begin position="215"/>
        <end position="235"/>
    </location>
</feature>
<organism evidence="2 3">
    <name type="scientific">Ureibacillus acetophenoni</name>
    <dbReference type="NCBI Taxonomy" id="614649"/>
    <lineage>
        <taxon>Bacteria</taxon>
        <taxon>Bacillati</taxon>
        <taxon>Bacillota</taxon>
        <taxon>Bacilli</taxon>
        <taxon>Bacillales</taxon>
        <taxon>Caryophanaceae</taxon>
        <taxon>Ureibacillus</taxon>
    </lineage>
</organism>
<evidence type="ECO:0008006" key="4">
    <source>
        <dbReference type="Google" id="ProtNLM"/>
    </source>
</evidence>
<proteinExistence type="predicted"/>
<name>A0A285UQ02_9BACL</name>
<evidence type="ECO:0000313" key="3">
    <source>
        <dbReference type="Proteomes" id="UP000219252"/>
    </source>
</evidence>
<feature type="transmembrane region" description="Helical" evidence="1">
    <location>
        <begin position="47"/>
        <end position="69"/>
    </location>
</feature>
<reference evidence="3" key="1">
    <citation type="submission" date="2017-08" db="EMBL/GenBank/DDBJ databases">
        <authorList>
            <person name="Varghese N."/>
            <person name="Submissions S."/>
        </authorList>
    </citation>
    <scope>NUCLEOTIDE SEQUENCE [LARGE SCALE GENOMIC DNA]</scope>
    <source>
        <strain evidence="3">JC23</strain>
    </source>
</reference>
<dbReference type="EMBL" id="OBQC01000018">
    <property type="protein sequence ID" value="SOC43964.1"/>
    <property type="molecule type" value="Genomic_DNA"/>
</dbReference>
<feature type="transmembrane region" description="Helical" evidence="1">
    <location>
        <begin position="163"/>
        <end position="184"/>
    </location>
</feature>
<accession>A0A285UQ02</accession>
<keyword evidence="1" id="KW-0472">Membrane</keyword>
<feature type="transmembrane region" description="Helical" evidence="1">
    <location>
        <begin position="81"/>
        <end position="98"/>
    </location>
</feature>
<dbReference type="PANTHER" id="PTHR33802">
    <property type="entry name" value="SI:CH211-161H7.5-RELATED"/>
    <property type="match status" value="1"/>
</dbReference>
<keyword evidence="3" id="KW-1185">Reference proteome</keyword>
<gene>
    <name evidence="2" type="ORF">SAMN05877842_11822</name>
</gene>
<keyword evidence="1" id="KW-0812">Transmembrane</keyword>
<dbReference type="RefSeq" id="WP_097150962.1">
    <property type="nucleotide sequence ID" value="NZ_OBQC01000018.1"/>
</dbReference>
<sequence>MARLITILLSTIVAAVFTINAFWLQLNGVSTIDIINRLPVLFAPSNYVFSIWIILYILLLIWVLKLFKLQRLNEAVTSKQTYLFVAIIIFQLISIVSWHYEQFFASVILIALQFVLLFLLYLTYPLNGKSIQNRFPIAAYLSWTFFLLILSICYVLVHIQWNGFGLSNALWCVLAMTIGTAVIMHLRYHHYDLVSPVVFIWCYVGIAIDNGFDELLVATAALFLSGVMVVGMLFMKKNPVSSR</sequence>
<dbReference type="OrthoDB" id="5189031at2"/>
<protein>
    <recommendedName>
        <fullName evidence="4">TspO/MBR related protein</fullName>
    </recommendedName>
</protein>
<evidence type="ECO:0000313" key="2">
    <source>
        <dbReference type="EMBL" id="SOC43964.1"/>
    </source>
</evidence>
<dbReference type="AlphaFoldDB" id="A0A285UQ02"/>
<dbReference type="Proteomes" id="UP000219252">
    <property type="component" value="Unassembled WGS sequence"/>
</dbReference>
<feature type="transmembrane region" description="Helical" evidence="1">
    <location>
        <begin position="135"/>
        <end position="157"/>
    </location>
</feature>